<dbReference type="OrthoDB" id="506431at2759"/>
<keyword evidence="2" id="KW-1185">Reference proteome</keyword>
<accession>A0A6A7AAY7</accession>
<evidence type="ECO:0008006" key="3">
    <source>
        <dbReference type="Google" id="ProtNLM"/>
    </source>
</evidence>
<dbReference type="SUPFAM" id="SSF54637">
    <property type="entry name" value="Thioesterase/thiol ester dehydrase-isomerase"/>
    <property type="match status" value="1"/>
</dbReference>
<dbReference type="AlphaFoldDB" id="A0A6A7AAY7"/>
<evidence type="ECO:0000313" key="2">
    <source>
        <dbReference type="Proteomes" id="UP000799424"/>
    </source>
</evidence>
<dbReference type="Gene3D" id="3.10.129.10">
    <property type="entry name" value="Hotdog Thioesterase"/>
    <property type="match status" value="1"/>
</dbReference>
<dbReference type="InterPro" id="IPR029069">
    <property type="entry name" value="HotDog_dom_sf"/>
</dbReference>
<proteinExistence type="predicted"/>
<dbReference type="InterPro" id="IPR052061">
    <property type="entry name" value="PTE-AB_protein"/>
</dbReference>
<organism evidence="1 2">
    <name type="scientific">Ophiobolus disseminans</name>
    <dbReference type="NCBI Taxonomy" id="1469910"/>
    <lineage>
        <taxon>Eukaryota</taxon>
        <taxon>Fungi</taxon>
        <taxon>Dikarya</taxon>
        <taxon>Ascomycota</taxon>
        <taxon>Pezizomycotina</taxon>
        <taxon>Dothideomycetes</taxon>
        <taxon>Pleosporomycetidae</taxon>
        <taxon>Pleosporales</taxon>
        <taxon>Pleosporineae</taxon>
        <taxon>Phaeosphaeriaceae</taxon>
        <taxon>Ophiobolus</taxon>
    </lineage>
</organism>
<sequence length="309" mass="33661">MSRIRPLFRAPPFRSSHQSRTARTEASRSIHDLDLPLQSRIRWSYIWYASILGLGVTTGLGARQFAAPLGLPTPGSPEDKLILQSLSKDVDRLDIVQSLRKQSFNLHDDTPLTGSGDSDTAKVKGWVEVDVDFAKGEEAEGKKGILDVLSGTRGFGVQRAFWNAETREMVAVVWIGGGLAGWPGVGHGGAIATIFEEAMARMVRGPVGAIEPIHRPTSTTITYAKPTYALDFYILRASFSQPHLPQTEPPPESEAEPTKSWLGRLSPQKDLTKQVESTQSAEITGTLESIKGDLCVRAKGTFDVHALST</sequence>
<evidence type="ECO:0000313" key="1">
    <source>
        <dbReference type="EMBL" id="KAF2830024.1"/>
    </source>
</evidence>
<dbReference type="PANTHER" id="PTHR47260:SF1">
    <property type="entry name" value="UPF0644 PROTEIN PB2B4.06"/>
    <property type="match status" value="1"/>
</dbReference>
<gene>
    <name evidence="1" type="ORF">CC86DRAFT_286080</name>
</gene>
<protein>
    <recommendedName>
        <fullName evidence="3">Thioesterase domain-containing protein</fullName>
    </recommendedName>
</protein>
<dbReference type="EMBL" id="MU006220">
    <property type="protein sequence ID" value="KAF2830024.1"/>
    <property type="molecule type" value="Genomic_DNA"/>
</dbReference>
<dbReference type="Proteomes" id="UP000799424">
    <property type="component" value="Unassembled WGS sequence"/>
</dbReference>
<reference evidence="1" key="1">
    <citation type="journal article" date="2020" name="Stud. Mycol.">
        <title>101 Dothideomycetes genomes: a test case for predicting lifestyles and emergence of pathogens.</title>
        <authorList>
            <person name="Haridas S."/>
            <person name="Albert R."/>
            <person name="Binder M."/>
            <person name="Bloem J."/>
            <person name="Labutti K."/>
            <person name="Salamov A."/>
            <person name="Andreopoulos B."/>
            <person name="Baker S."/>
            <person name="Barry K."/>
            <person name="Bills G."/>
            <person name="Bluhm B."/>
            <person name="Cannon C."/>
            <person name="Castanera R."/>
            <person name="Culley D."/>
            <person name="Daum C."/>
            <person name="Ezra D."/>
            <person name="Gonzalez J."/>
            <person name="Henrissat B."/>
            <person name="Kuo A."/>
            <person name="Liang C."/>
            <person name="Lipzen A."/>
            <person name="Lutzoni F."/>
            <person name="Magnuson J."/>
            <person name="Mondo S."/>
            <person name="Nolan M."/>
            <person name="Ohm R."/>
            <person name="Pangilinan J."/>
            <person name="Park H.-J."/>
            <person name="Ramirez L."/>
            <person name="Alfaro M."/>
            <person name="Sun H."/>
            <person name="Tritt A."/>
            <person name="Yoshinaga Y."/>
            <person name="Zwiers L.-H."/>
            <person name="Turgeon B."/>
            <person name="Goodwin S."/>
            <person name="Spatafora J."/>
            <person name="Crous P."/>
            <person name="Grigoriev I."/>
        </authorList>
    </citation>
    <scope>NUCLEOTIDE SEQUENCE</scope>
    <source>
        <strain evidence="1">CBS 113818</strain>
    </source>
</reference>
<name>A0A6A7AAY7_9PLEO</name>
<dbReference type="PANTHER" id="PTHR47260">
    <property type="entry name" value="UPF0644 PROTEIN PB2B4.06"/>
    <property type="match status" value="1"/>
</dbReference>